<feature type="transmembrane region" description="Helical" evidence="8">
    <location>
        <begin position="72"/>
        <end position="94"/>
    </location>
</feature>
<dbReference type="Pfam" id="PF04535">
    <property type="entry name" value="CASP_dom"/>
    <property type="match status" value="1"/>
</dbReference>
<reference evidence="11" key="1">
    <citation type="journal article" date="2024" name="IScience">
        <title>Strigolactones Initiate the Formation of Haustorium-like Structures in Castilleja.</title>
        <authorList>
            <person name="Buerger M."/>
            <person name="Peterson D."/>
            <person name="Chory J."/>
        </authorList>
    </citation>
    <scope>NUCLEOTIDE SEQUENCE [LARGE SCALE GENOMIC DNA]</scope>
</reference>
<organism evidence="10 11">
    <name type="scientific">Castilleja foliolosa</name>
    <dbReference type="NCBI Taxonomy" id="1961234"/>
    <lineage>
        <taxon>Eukaryota</taxon>
        <taxon>Viridiplantae</taxon>
        <taxon>Streptophyta</taxon>
        <taxon>Embryophyta</taxon>
        <taxon>Tracheophyta</taxon>
        <taxon>Spermatophyta</taxon>
        <taxon>Magnoliopsida</taxon>
        <taxon>eudicotyledons</taxon>
        <taxon>Gunneridae</taxon>
        <taxon>Pentapetalae</taxon>
        <taxon>asterids</taxon>
        <taxon>lamiids</taxon>
        <taxon>Lamiales</taxon>
        <taxon>Orobanchaceae</taxon>
        <taxon>Pedicularideae</taxon>
        <taxon>Castillejinae</taxon>
        <taxon>Castilleja</taxon>
    </lineage>
</organism>
<proteinExistence type="inferred from homology"/>
<dbReference type="InterPro" id="IPR044173">
    <property type="entry name" value="CASPL"/>
</dbReference>
<evidence type="ECO:0000259" key="9">
    <source>
        <dbReference type="Pfam" id="PF04535"/>
    </source>
</evidence>
<dbReference type="InterPro" id="IPR006702">
    <property type="entry name" value="CASP_dom"/>
</dbReference>
<sequence>MDPEITKQQETNVFHIIGSQNSKRFFYFAQLALRIVVIALSVAGAIIMVTSQQTVSIFGIAMKARYSYSSSFRFNVVADSIVSGLVVLSVILVISLNHPKSNPNNYFYLLLLDLVSVLLLLSGSSAAMAIGYVGRFGQSQTGWIPICDHLARFCDKIMMSIVSSFVAVICLLVLTIMSAHKLKSHTYIHAI</sequence>
<evidence type="ECO:0000256" key="3">
    <source>
        <dbReference type="ARBA" id="ARBA00011489"/>
    </source>
</evidence>
<dbReference type="AlphaFoldDB" id="A0ABD3CNF5"/>
<feature type="transmembrane region" description="Helical" evidence="8">
    <location>
        <begin position="106"/>
        <end position="133"/>
    </location>
</feature>
<dbReference type="PANTHER" id="PTHR36488">
    <property type="entry name" value="CASP-LIKE PROTEIN 1U1"/>
    <property type="match status" value="1"/>
</dbReference>
<feature type="domain" description="Casparian strip membrane protein" evidence="9">
    <location>
        <begin position="27"/>
        <end position="170"/>
    </location>
</feature>
<keyword evidence="11" id="KW-1185">Reference proteome</keyword>
<keyword evidence="6 8" id="KW-1133">Transmembrane helix</keyword>
<keyword evidence="4 8" id="KW-1003">Cell membrane</keyword>
<gene>
    <name evidence="10" type="ORF">CASFOL_023855</name>
</gene>
<evidence type="ECO:0000256" key="6">
    <source>
        <dbReference type="ARBA" id="ARBA00022989"/>
    </source>
</evidence>
<evidence type="ECO:0000313" key="11">
    <source>
        <dbReference type="Proteomes" id="UP001632038"/>
    </source>
</evidence>
<evidence type="ECO:0000256" key="5">
    <source>
        <dbReference type="ARBA" id="ARBA00022692"/>
    </source>
</evidence>
<evidence type="ECO:0000256" key="2">
    <source>
        <dbReference type="ARBA" id="ARBA00007651"/>
    </source>
</evidence>
<comment type="subunit">
    <text evidence="3 8">Homodimer and heterodimers.</text>
</comment>
<dbReference type="InterPro" id="IPR006459">
    <property type="entry name" value="CASP/CASPL"/>
</dbReference>
<dbReference type="NCBIfam" id="TIGR01569">
    <property type="entry name" value="A_tha_TIGR01569"/>
    <property type="match status" value="1"/>
</dbReference>
<feature type="transmembrane region" description="Helical" evidence="8">
    <location>
        <begin position="157"/>
        <end position="177"/>
    </location>
</feature>
<comment type="caution">
    <text evidence="10">The sequence shown here is derived from an EMBL/GenBank/DDBJ whole genome shotgun (WGS) entry which is preliminary data.</text>
</comment>
<evidence type="ECO:0000313" key="10">
    <source>
        <dbReference type="EMBL" id="KAL3630871.1"/>
    </source>
</evidence>
<dbReference type="Proteomes" id="UP001632038">
    <property type="component" value="Unassembled WGS sequence"/>
</dbReference>
<name>A0ABD3CNF5_9LAMI</name>
<comment type="subcellular location">
    <subcellularLocation>
        <location evidence="1 8">Cell membrane</location>
        <topology evidence="1 8">Multi-pass membrane protein</topology>
    </subcellularLocation>
</comment>
<accession>A0ABD3CNF5</accession>
<evidence type="ECO:0000256" key="1">
    <source>
        <dbReference type="ARBA" id="ARBA00004651"/>
    </source>
</evidence>
<keyword evidence="5 8" id="KW-0812">Transmembrane</keyword>
<protein>
    <recommendedName>
        <fullName evidence="8">CASP-like protein</fullName>
    </recommendedName>
</protein>
<feature type="transmembrane region" description="Helical" evidence="8">
    <location>
        <begin position="31"/>
        <end position="52"/>
    </location>
</feature>
<evidence type="ECO:0000256" key="8">
    <source>
        <dbReference type="RuleBase" id="RU361233"/>
    </source>
</evidence>
<comment type="similarity">
    <text evidence="2 8">Belongs to the Casparian strip membrane proteins (CASP) family.</text>
</comment>
<dbReference type="GO" id="GO:0005886">
    <property type="term" value="C:plasma membrane"/>
    <property type="evidence" value="ECO:0007669"/>
    <property type="project" value="UniProtKB-SubCell"/>
</dbReference>
<dbReference type="PANTHER" id="PTHR36488:SF8">
    <property type="entry name" value="CASP-LIKE PROTEIN 1U1"/>
    <property type="match status" value="1"/>
</dbReference>
<keyword evidence="7 8" id="KW-0472">Membrane</keyword>
<evidence type="ECO:0000256" key="7">
    <source>
        <dbReference type="ARBA" id="ARBA00023136"/>
    </source>
</evidence>
<evidence type="ECO:0000256" key="4">
    <source>
        <dbReference type="ARBA" id="ARBA00022475"/>
    </source>
</evidence>
<dbReference type="EMBL" id="JAVIJP010000032">
    <property type="protein sequence ID" value="KAL3630871.1"/>
    <property type="molecule type" value="Genomic_DNA"/>
</dbReference>